<reference evidence="2 3" key="1">
    <citation type="submission" date="2016-09" db="EMBL/GenBank/DDBJ databases">
        <authorList>
            <person name="Capua I."/>
            <person name="De Benedictis P."/>
            <person name="Joannis T."/>
            <person name="Lombin L.H."/>
            <person name="Cattoli G."/>
        </authorList>
    </citation>
    <scope>NUCLEOTIDE SEQUENCE [LARGE SCALE GENOMIC DNA]</scope>
    <source>
        <strain evidence="2 3">LMG 25899</strain>
    </source>
</reference>
<dbReference type="PANTHER" id="PTHR40044:SF1">
    <property type="entry name" value="INTEGRAL MEMBRANE PROTEIN"/>
    <property type="match status" value="1"/>
</dbReference>
<keyword evidence="3" id="KW-1185">Reference proteome</keyword>
<feature type="transmembrane region" description="Helical" evidence="1">
    <location>
        <begin position="110"/>
        <end position="131"/>
    </location>
</feature>
<dbReference type="Proteomes" id="UP000095256">
    <property type="component" value="Unassembled WGS sequence"/>
</dbReference>
<comment type="caution">
    <text evidence="2">The sequence shown here is derived from an EMBL/GenBank/DDBJ whole genome shotgun (WGS) entry which is preliminary data.</text>
</comment>
<feature type="transmembrane region" description="Helical" evidence="1">
    <location>
        <begin position="20"/>
        <end position="43"/>
    </location>
</feature>
<dbReference type="PIRSF" id="PIRSF031501">
    <property type="entry name" value="QueT"/>
    <property type="match status" value="1"/>
</dbReference>
<feature type="transmembrane region" description="Helical" evidence="1">
    <location>
        <begin position="137"/>
        <end position="160"/>
    </location>
</feature>
<dbReference type="Pfam" id="PF06177">
    <property type="entry name" value="QueT"/>
    <property type="match status" value="1"/>
</dbReference>
<organism evidence="2 3">
    <name type="scientific">Enterococcus rivorum</name>
    <dbReference type="NCBI Taxonomy" id="762845"/>
    <lineage>
        <taxon>Bacteria</taxon>
        <taxon>Bacillati</taxon>
        <taxon>Bacillota</taxon>
        <taxon>Bacilli</taxon>
        <taxon>Lactobacillales</taxon>
        <taxon>Enterococcaceae</taxon>
        <taxon>Enterococcus</taxon>
    </lineage>
</organism>
<gene>
    <name evidence="2" type="ORF">BCR26_14745</name>
</gene>
<dbReference type="EMBL" id="MIEK01000030">
    <property type="protein sequence ID" value="OEH82036.1"/>
    <property type="molecule type" value="Genomic_DNA"/>
</dbReference>
<keyword evidence="1" id="KW-0472">Membrane</keyword>
<evidence type="ECO:0000313" key="3">
    <source>
        <dbReference type="Proteomes" id="UP000095256"/>
    </source>
</evidence>
<accession>A0A1E5KVZ8</accession>
<dbReference type="AlphaFoldDB" id="A0A1E5KVZ8"/>
<dbReference type="InterPro" id="IPR010387">
    <property type="entry name" value="QueT"/>
</dbReference>
<dbReference type="Gene3D" id="1.10.1760.20">
    <property type="match status" value="1"/>
</dbReference>
<protein>
    <recommendedName>
        <fullName evidence="4">QueT transporter family protein</fullName>
    </recommendedName>
</protein>
<dbReference type="OrthoDB" id="1706970at2"/>
<dbReference type="STRING" id="762845.BCR26_14745"/>
<evidence type="ECO:0008006" key="4">
    <source>
        <dbReference type="Google" id="ProtNLM"/>
    </source>
</evidence>
<name>A0A1E5KVZ8_9ENTE</name>
<proteinExistence type="predicted"/>
<dbReference type="PANTHER" id="PTHR40044">
    <property type="entry name" value="INTEGRAL MEMBRANE PROTEIN-RELATED"/>
    <property type="match status" value="1"/>
</dbReference>
<sequence length="168" mass="18615">MNSTRLETSIWSVSSLAKMALISALYIVVTLFLAPLSFGLLQLRLSEMFNYLAIYNKRYILAISIGVALSNVASPLGIVDIVTGSLSTFIILSISYILTKKRTSEKKKLAITATLCSLSMFTIAAQMTLFYQLPFFYSWLIIGVGELLSMTLGAFIIYWISGKIDLTK</sequence>
<keyword evidence="1" id="KW-1133">Transmembrane helix</keyword>
<dbReference type="RefSeq" id="WP_069698973.1">
    <property type="nucleotide sequence ID" value="NZ_JAGGMA010000038.1"/>
</dbReference>
<keyword evidence="1" id="KW-0812">Transmembrane</keyword>
<evidence type="ECO:0000256" key="1">
    <source>
        <dbReference type="SAM" id="Phobius"/>
    </source>
</evidence>
<evidence type="ECO:0000313" key="2">
    <source>
        <dbReference type="EMBL" id="OEH82036.1"/>
    </source>
</evidence>
<feature type="transmembrane region" description="Helical" evidence="1">
    <location>
        <begin position="78"/>
        <end position="98"/>
    </location>
</feature>